<reference evidence="2 3" key="1">
    <citation type="journal article" date="2015" name="BMC Genomics">
        <title>Insights from the genome of Ophiocordyceps polyrhachis-furcata to pathogenicity and host specificity in insect fungi.</title>
        <authorList>
            <person name="Wichadakul D."/>
            <person name="Kobmoo N."/>
            <person name="Ingsriswang S."/>
            <person name="Tangphatsornruang S."/>
            <person name="Chantasingh D."/>
            <person name="Luangsa-ard J.J."/>
            <person name="Eurwilaichitr L."/>
        </authorList>
    </citation>
    <scope>NUCLEOTIDE SEQUENCE [LARGE SCALE GENOMIC DNA]</scope>
    <source>
        <strain evidence="2 3">BCC 54312</strain>
    </source>
</reference>
<keyword evidence="3" id="KW-1185">Reference proteome</keyword>
<comment type="caution">
    <text evidence="2">The sequence shown here is derived from an EMBL/GenBank/DDBJ whole genome shotgun (WGS) entry which is preliminary data.</text>
</comment>
<evidence type="ECO:0000313" key="3">
    <source>
        <dbReference type="Proteomes" id="UP000253664"/>
    </source>
</evidence>
<dbReference type="AlphaFoldDB" id="A0A367L562"/>
<gene>
    <name evidence="2" type="ORF">L249_4107</name>
</gene>
<sequence length="98" mass="10724">MSGLLLLLLGSSRNMLTKTYTNRSTTPEEEEEEEEDGLYVCTPNSQQCESACTCVMHPCMAQSLPPARAILVLSGDQSGHVVLPSLRRGSKPTRDRIS</sequence>
<name>A0A367L562_9HYPO</name>
<dbReference type="Proteomes" id="UP000253664">
    <property type="component" value="Unassembled WGS sequence"/>
</dbReference>
<dbReference type="EMBL" id="LKCN02000014">
    <property type="protein sequence ID" value="RCI09551.1"/>
    <property type="molecule type" value="Genomic_DNA"/>
</dbReference>
<evidence type="ECO:0000256" key="1">
    <source>
        <dbReference type="SAM" id="SignalP"/>
    </source>
</evidence>
<proteinExistence type="predicted"/>
<evidence type="ECO:0000313" key="2">
    <source>
        <dbReference type="EMBL" id="RCI09551.1"/>
    </source>
</evidence>
<feature type="chain" id="PRO_5016604618" description="Secreted protein" evidence="1">
    <location>
        <begin position="20"/>
        <end position="98"/>
    </location>
</feature>
<protein>
    <recommendedName>
        <fullName evidence="4">Secreted protein</fullName>
    </recommendedName>
</protein>
<accession>A0A367L562</accession>
<organism evidence="2 3">
    <name type="scientific">Ophiocordyceps polyrhachis-furcata BCC 54312</name>
    <dbReference type="NCBI Taxonomy" id="1330021"/>
    <lineage>
        <taxon>Eukaryota</taxon>
        <taxon>Fungi</taxon>
        <taxon>Dikarya</taxon>
        <taxon>Ascomycota</taxon>
        <taxon>Pezizomycotina</taxon>
        <taxon>Sordariomycetes</taxon>
        <taxon>Hypocreomycetidae</taxon>
        <taxon>Hypocreales</taxon>
        <taxon>Ophiocordycipitaceae</taxon>
        <taxon>Ophiocordyceps</taxon>
    </lineage>
</organism>
<feature type="signal peptide" evidence="1">
    <location>
        <begin position="1"/>
        <end position="19"/>
    </location>
</feature>
<evidence type="ECO:0008006" key="4">
    <source>
        <dbReference type="Google" id="ProtNLM"/>
    </source>
</evidence>
<keyword evidence="1" id="KW-0732">Signal</keyword>